<proteinExistence type="predicted"/>
<dbReference type="RefSeq" id="WP_115564236.1">
    <property type="nucleotide sequence ID" value="NZ_QRGR01000004.1"/>
</dbReference>
<feature type="domain" description="DUF1835" evidence="1">
    <location>
        <begin position="19"/>
        <end position="110"/>
    </location>
</feature>
<dbReference type="Pfam" id="PF08874">
    <property type="entry name" value="DUF1835"/>
    <property type="match status" value="1"/>
</dbReference>
<reference evidence="3" key="1">
    <citation type="submission" date="2018-08" db="EMBL/GenBank/DDBJ databases">
        <authorList>
            <person name="Liu Z.-W."/>
            <person name="Du Z.-J."/>
        </authorList>
    </citation>
    <scope>NUCLEOTIDE SEQUENCE [LARGE SCALE GENOMIC DNA]</scope>
    <source>
        <strain evidence="3">H4X</strain>
    </source>
</reference>
<organism evidence="2 3">
    <name type="scientific">Pontibacter diazotrophicus</name>
    <dbReference type="NCBI Taxonomy" id="1400979"/>
    <lineage>
        <taxon>Bacteria</taxon>
        <taxon>Pseudomonadati</taxon>
        <taxon>Bacteroidota</taxon>
        <taxon>Cytophagia</taxon>
        <taxon>Cytophagales</taxon>
        <taxon>Hymenobacteraceae</taxon>
        <taxon>Pontibacter</taxon>
    </lineage>
</organism>
<evidence type="ECO:0000259" key="1">
    <source>
        <dbReference type="Pfam" id="PF08874"/>
    </source>
</evidence>
<dbReference type="OrthoDB" id="127805at2"/>
<keyword evidence="3" id="KW-1185">Reference proteome</keyword>
<evidence type="ECO:0000313" key="2">
    <source>
        <dbReference type="EMBL" id="RDV16376.1"/>
    </source>
</evidence>
<dbReference type="Proteomes" id="UP000256708">
    <property type="component" value="Unassembled WGS sequence"/>
</dbReference>
<gene>
    <name evidence="2" type="ORF">DXT99_04015</name>
</gene>
<dbReference type="InterPro" id="IPR014973">
    <property type="entry name" value="DUF1835"/>
</dbReference>
<name>A0A3D8LGB2_9BACT</name>
<dbReference type="EMBL" id="QRGR01000004">
    <property type="protein sequence ID" value="RDV16376.1"/>
    <property type="molecule type" value="Genomic_DNA"/>
</dbReference>
<protein>
    <submittedName>
        <fullName evidence="2">DUF1835 domain-containing protein</fullName>
    </submittedName>
</protein>
<dbReference type="AlphaFoldDB" id="A0A3D8LGB2"/>
<sequence length="308" mass="34962">MKKLPTLHIINGDASLPAFEAARLPGQVLVWREILSEGPAVASLPEHAFWQKRQEYITKTYKEAAADYNKKVLDELPKLNAAGAFFEVVLWFDADLMCQVNLLYLLHRMYLLQLSSVTICTPPLPENIGLLKPEELQQLFETRHQQNAAQLEEAHRIWQLYAGPDPMKLQSYTQQHQEVQPPFGKAMALHLSRFPGCKTGLGQPELGLLELIQQGANTKKQLMQQFWKSYPEYGFGDWQLLQLLQRLQPQLVDDNGLLTMSPLGIQVLQNEATVIPKEYWLGGIKINGATNNLCYNTLLQQLQNSSSL</sequence>
<evidence type="ECO:0000313" key="3">
    <source>
        <dbReference type="Proteomes" id="UP000256708"/>
    </source>
</evidence>
<comment type="caution">
    <text evidence="2">The sequence shown here is derived from an EMBL/GenBank/DDBJ whole genome shotgun (WGS) entry which is preliminary data.</text>
</comment>
<accession>A0A3D8LGB2</accession>